<dbReference type="GO" id="GO:0003700">
    <property type="term" value="F:DNA-binding transcription factor activity"/>
    <property type="evidence" value="ECO:0007669"/>
    <property type="project" value="InterPro"/>
</dbReference>
<dbReference type="Gene3D" id="1.10.10.10">
    <property type="entry name" value="Winged helix-like DNA-binding domain superfamily/Winged helix DNA-binding domain"/>
    <property type="match status" value="1"/>
</dbReference>
<reference evidence="3" key="1">
    <citation type="submission" date="2023-04" db="EMBL/GenBank/DDBJ databases">
        <title>Epidemiological investigation of Clostridium perfringens isolated from cattle.</title>
        <authorList>
            <person name="Tian R."/>
        </authorList>
    </citation>
    <scope>NUCLEOTIDE SEQUENCE</scope>
    <source>
        <strain evidence="3">ZWCP172</strain>
    </source>
</reference>
<keyword evidence="3" id="KW-0238">DNA-binding</keyword>
<sequence>MTKEQKEKVKKLLSSYKTMKAQIECIDFEINITKECIESLKELRDTESYIIEKNNEIEYKKVIKKRLEDCINSIDKALNELSDTERKIVELRYLECEKHTWNEISSRVGYSSDYCRKEILDRILKKLYKNIIN</sequence>
<dbReference type="InterPro" id="IPR036388">
    <property type="entry name" value="WH-like_DNA-bd_sf"/>
</dbReference>
<evidence type="ECO:0000313" key="3">
    <source>
        <dbReference type="EMBL" id="MDH2337492.1"/>
    </source>
</evidence>
<organism evidence="3 4">
    <name type="scientific">Clostridium perfringens</name>
    <dbReference type="NCBI Taxonomy" id="1502"/>
    <lineage>
        <taxon>Bacteria</taxon>
        <taxon>Bacillati</taxon>
        <taxon>Bacillota</taxon>
        <taxon>Clostridia</taxon>
        <taxon>Eubacteriales</taxon>
        <taxon>Clostridiaceae</taxon>
        <taxon>Clostridium</taxon>
    </lineage>
</organism>
<dbReference type="InterPro" id="IPR007630">
    <property type="entry name" value="RNA_pol_sigma70_r4"/>
</dbReference>
<dbReference type="SUPFAM" id="SSF88659">
    <property type="entry name" value="Sigma3 and sigma4 domains of RNA polymerase sigma factors"/>
    <property type="match status" value="1"/>
</dbReference>
<evidence type="ECO:0000313" key="4">
    <source>
        <dbReference type="Proteomes" id="UP001222958"/>
    </source>
</evidence>
<dbReference type="GO" id="GO:0003677">
    <property type="term" value="F:DNA binding"/>
    <property type="evidence" value="ECO:0007669"/>
    <property type="project" value="UniProtKB-KW"/>
</dbReference>
<feature type="domain" description="RNA polymerase sigma-70 region 4" evidence="2">
    <location>
        <begin position="77"/>
        <end position="128"/>
    </location>
</feature>
<protein>
    <submittedName>
        <fullName evidence="3">Sigma factor-like helix-turn-helix DNA-binding protein</fullName>
    </submittedName>
</protein>
<dbReference type="RefSeq" id="WP_279858407.1">
    <property type="nucleotide sequence ID" value="NZ_JARVUX010000016.1"/>
</dbReference>
<evidence type="ECO:0000259" key="2">
    <source>
        <dbReference type="Pfam" id="PF04545"/>
    </source>
</evidence>
<name>A0AAP4A8Z7_CLOPF</name>
<feature type="coiled-coil region" evidence="1">
    <location>
        <begin position="67"/>
        <end position="94"/>
    </location>
</feature>
<dbReference type="EMBL" id="JARVUX010000016">
    <property type="protein sequence ID" value="MDH2337492.1"/>
    <property type="molecule type" value="Genomic_DNA"/>
</dbReference>
<dbReference type="GO" id="GO:0006352">
    <property type="term" value="P:DNA-templated transcription initiation"/>
    <property type="evidence" value="ECO:0007669"/>
    <property type="project" value="InterPro"/>
</dbReference>
<dbReference type="InterPro" id="IPR013324">
    <property type="entry name" value="RNA_pol_sigma_r3/r4-like"/>
</dbReference>
<dbReference type="AlphaFoldDB" id="A0AAP4A8Z7"/>
<comment type="caution">
    <text evidence="3">The sequence shown here is derived from an EMBL/GenBank/DDBJ whole genome shotgun (WGS) entry which is preliminary data.</text>
</comment>
<keyword evidence="1" id="KW-0175">Coiled coil</keyword>
<dbReference type="Pfam" id="PF04545">
    <property type="entry name" value="Sigma70_r4"/>
    <property type="match status" value="1"/>
</dbReference>
<accession>A0AAP4A8Z7</accession>
<evidence type="ECO:0000256" key="1">
    <source>
        <dbReference type="SAM" id="Coils"/>
    </source>
</evidence>
<proteinExistence type="predicted"/>
<dbReference type="Proteomes" id="UP001222958">
    <property type="component" value="Unassembled WGS sequence"/>
</dbReference>
<gene>
    <name evidence="3" type="ORF">QDQ28_15065</name>
</gene>